<protein>
    <recommendedName>
        <fullName evidence="2 5">peptidylprolyl isomerase</fullName>
        <ecNumber evidence="2 5">5.2.1.8</ecNumber>
    </recommendedName>
</protein>
<dbReference type="EMBL" id="JAVXUP010001304">
    <property type="protein sequence ID" value="KAK3013352.1"/>
    <property type="molecule type" value="Genomic_DNA"/>
</dbReference>
<sequence>MFPTSRVPSRRVRIEETHDDEKPANGNSMSKRPKKKDTALSVSDDRENSRKQIMVSGSSVPALRVKTKMVSLFLPLEKPGEVKEQRLGKKKKVDDDLGHSKSGKRKIDSIIQDGDQARNGETGGLDSSVPLTEVVPQSDLKHTKKNKKKKVKATDEKAHDGGSDVKTLQTEEATTKDMDKLVAVRNESDQKPISERRLFFPAIHDKSDGMQRSPDFDADANCFRMIEKNNKKKSKKHETAVGADKKQTVEEKNFSTKEEEKAEAMPFQVSVHYIGKLKKNGKIFDSNIGRAPFEVRLGIRKVIKVWDVGVNGNYTLLDLSYYYLIYVQRINTDISVNAIIRHAYRGQKKTHNSTSNGLWSWRCSWGHTTKCMVGFDVELVNSSTCFPSSSPSRSPSSLSLFLSSVTTLLSSSTSFPMAGNAIFSPTEQREPVPFMLALLLFPTTTLDTLRVSFSSSVCEDDFELPTSNTTMIRLQRQKTRWELGAARVINSTVEMSMVVGEMEKEGLDELNRGNGR</sequence>
<feature type="compositionally biased region" description="Basic and acidic residues" evidence="6">
    <location>
        <begin position="78"/>
        <end position="99"/>
    </location>
</feature>
<comment type="caution">
    <text evidence="8">The sequence shown here is derived from an EMBL/GenBank/DDBJ whole genome shotgun (WGS) entry which is preliminary data.</text>
</comment>
<evidence type="ECO:0000313" key="8">
    <source>
        <dbReference type="EMBL" id="KAK3013352.1"/>
    </source>
</evidence>
<dbReference type="AlphaFoldDB" id="A0AA89ASC5"/>
<feature type="compositionally biased region" description="Basic and acidic residues" evidence="6">
    <location>
        <begin position="237"/>
        <end position="257"/>
    </location>
</feature>
<name>A0AA89ASC5_9ASTE</name>
<evidence type="ECO:0000256" key="1">
    <source>
        <dbReference type="ARBA" id="ARBA00000971"/>
    </source>
</evidence>
<dbReference type="GO" id="GO:0003755">
    <property type="term" value="F:peptidyl-prolyl cis-trans isomerase activity"/>
    <property type="evidence" value="ECO:0007669"/>
    <property type="project" value="UniProtKB-KW"/>
</dbReference>
<feature type="region of interest" description="Disordered" evidence="6">
    <location>
        <begin position="230"/>
        <end position="257"/>
    </location>
</feature>
<feature type="region of interest" description="Disordered" evidence="6">
    <location>
        <begin position="1"/>
        <end position="59"/>
    </location>
</feature>
<comment type="catalytic activity">
    <reaction evidence="1 5">
        <text>[protein]-peptidylproline (omega=180) = [protein]-peptidylproline (omega=0)</text>
        <dbReference type="Rhea" id="RHEA:16237"/>
        <dbReference type="Rhea" id="RHEA-COMP:10747"/>
        <dbReference type="Rhea" id="RHEA-COMP:10748"/>
        <dbReference type="ChEBI" id="CHEBI:83833"/>
        <dbReference type="ChEBI" id="CHEBI:83834"/>
        <dbReference type="EC" id="5.2.1.8"/>
    </reaction>
</comment>
<dbReference type="Pfam" id="PF00254">
    <property type="entry name" value="FKBP_C"/>
    <property type="match status" value="1"/>
</dbReference>
<gene>
    <name evidence="8" type="ORF">RJ639_008345</name>
</gene>
<feature type="compositionally biased region" description="Basic and acidic residues" evidence="6">
    <location>
        <begin position="152"/>
        <end position="163"/>
    </location>
</feature>
<evidence type="ECO:0000256" key="2">
    <source>
        <dbReference type="ARBA" id="ARBA00013194"/>
    </source>
</evidence>
<dbReference type="InterPro" id="IPR046357">
    <property type="entry name" value="PPIase_dom_sf"/>
</dbReference>
<organism evidence="8 9">
    <name type="scientific">Escallonia herrerae</name>
    <dbReference type="NCBI Taxonomy" id="1293975"/>
    <lineage>
        <taxon>Eukaryota</taxon>
        <taxon>Viridiplantae</taxon>
        <taxon>Streptophyta</taxon>
        <taxon>Embryophyta</taxon>
        <taxon>Tracheophyta</taxon>
        <taxon>Spermatophyta</taxon>
        <taxon>Magnoliopsida</taxon>
        <taxon>eudicotyledons</taxon>
        <taxon>Gunneridae</taxon>
        <taxon>Pentapetalae</taxon>
        <taxon>asterids</taxon>
        <taxon>campanulids</taxon>
        <taxon>Escalloniales</taxon>
        <taxon>Escalloniaceae</taxon>
        <taxon>Escallonia</taxon>
    </lineage>
</organism>
<feature type="compositionally biased region" description="Basic and acidic residues" evidence="6">
    <location>
        <begin position="12"/>
        <end position="23"/>
    </location>
</feature>
<dbReference type="PROSITE" id="PS50059">
    <property type="entry name" value="FKBP_PPIASE"/>
    <property type="match status" value="1"/>
</dbReference>
<evidence type="ECO:0000256" key="3">
    <source>
        <dbReference type="ARBA" id="ARBA00023110"/>
    </source>
</evidence>
<evidence type="ECO:0000256" key="6">
    <source>
        <dbReference type="SAM" id="MobiDB-lite"/>
    </source>
</evidence>
<evidence type="ECO:0000313" key="9">
    <source>
        <dbReference type="Proteomes" id="UP001188597"/>
    </source>
</evidence>
<keyword evidence="9" id="KW-1185">Reference proteome</keyword>
<dbReference type="Gene3D" id="3.10.50.40">
    <property type="match status" value="1"/>
</dbReference>
<evidence type="ECO:0000256" key="5">
    <source>
        <dbReference type="PROSITE-ProRule" id="PRU00277"/>
    </source>
</evidence>
<dbReference type="Proteomes" id="UP001188597">
    <property type="component" value="Unassembled WGS sequence"/>
</dbReference>
<accession>A0AA89ASC5</accession>
<keyword evidence="3 5" id="KW-0697">Rotamase</keyword>
<evidence type="ECO:0000259" key="7">
    <source>
        <dbReference type="PROSITE" id="PS50059"/>
    </source>
</evidence>
<dbReference type="EC" id="5.2.1.8" evidence="2 5"/>
<feature type="domain" description="PPIase FKBP-type" evidence="7">
    <location>
        <begin position="266"/>
        <end position="312"/>
    </location>
</feature>
<dbReference type="PANTHER" id="PTHR43811">
    <property type="entry name" value="FKBP-TYPE PEPTIDYL-PROLYL CIS-TRANS ISOMERASE FKPA"/>
    <property type="match status" value="1"/>
</dbReference>
<dbReference type="SUPFAM" id="SSF54534">
    <property type="entry name" value="FKBP-like"/>
    <property type="match status" value="1"/>
</dbReference>
<dbReference type="PANTHER" id="PTHR43811:SF19">
    <property type="entry name" value="39 KDA FK506-BINDING NUCLEAR PROTEIN"/>
    <property type="match status" value="1"/>
</dbReference>
<keyword evidence="4 5" id="KW-0413">Isomerase</keyword>
<feature type="compositionally biased region" description="Basic residues" evidence="6">
    <location>
        <begin position="142"/>
        <end position="151"/>
    </location>
</feature>
<dbReference type="InterPro" id="IPR001179">
    <property type="entry name" value="PPIase_FKBP_dom"/>
</dbReference>
<reference evidence="8" key="1">
    <citation type="submission" date="2022-12" db="EMBL/GenBank/DDBJ databases">
        <title>Draft genome assemblies for two species of Escallonia (Escalloniales).</title>
        <authorList>
            <person name="Chanderbali A."/>
            <person name="Dervinis C."/>
            <person name="Anghel I."/>
            <person name="Soltis D."/>
            <person name="Soltis P."/>
            <person name="Zapata F."/>
        </authorList>
    </citation>
    <scope>NUCLEOTIDE SEQUENCE</scope>
    <source>
        <strain evidence="8">UCBG64.0493</strain>
        <tissue evidence="8">Leaf</tissue>
    </source>
</reference>
<proteinExistence type="predicted"/>
<evidence type="ECO:0000256" key="4">
    <source>
        <dbReference type="ARBA" id="ARBA00023235"/>
    </source>
</evidence>
<feature type="region of interest" description="Disordered" evidence="6">
    <location>
        <begin position="73"/>
        <end position="172"/>
    </location>
</feature>